<organism evidence="9 10">
    <name type="scientific">Paramuricea clavata</name>
    <name type="common">Red gorgonian</name>
    <name type="synonym">Violescent sea-whip</name>
    <dbReference type="NCBI Taxonomy" id="317549"/>
    <lineage>
        <taxon>Eukaryota</taxon>
        <taxon>Metazoa</taxon>
        <taxon>Cnidaria</taxon>
        <taxon>Anthozoa</taxon>
        <taxon>Octocorallia</taxon>
        <taxon>Malacalcyonacea</taxon>
        <taxon>Plexauridae</taxon>
        <taxon>Paramuricea</taxon>
    </lineage>
</organism>
<name>A0A7D9DT01_PARCT</name>
<keyword evidence="5" id="KW-0325">Glycoprotein</keyword>
<evidence type="ECO:0000256" key="6">
    <source>
        <dbReference type="ARBA" id="ARBA00023239"/>
    </source>
</evidence>
<dbReference type="GO" id="GO:0008270">
    <property type="term" value="F:zinc ion binding"/>
    <property type="evidence" value="ECO:0007669"/>
    <property type="project" value="InterPro"/>
</dbReference>
<evidence type="ECO:0000256" key="4">
    <source>
        <dbReference type="ARBA" id="ARBA00022833"/>
    </source>
</evidence>
<dbReference type="InterPro" id="IPR001148">
    <property type="entry name" value="CA_dom"/>
</dbReference>
<dbReference type="SUPFAM" id="SSF51069">
    <property type="entry name" value="Carbonic anhydrase"/>
    <property type="match status" value="1"/>
</dbReference>
<dbReference type="Pfam" id="PF00194">
    <property type="entry name" value="Carb_anhydrase"/>
    <property type="match status" value="1"/>
</dbReference>
<dbReference type="PANTHER" id="PTHR18952:SF265">
    <property type="entry name" value="CARBONIC ANHYDRASE"/>
    <property type="match status" value="1"/>
</dbReference>
<comment type="similarity">
    <text evidence="1">Belongs to the alpha-carbonic anhydrase family.</text>
</comment>
<keyword evidence="3" id="KW-0479">Metal-binding</keyword>
<evidence type="ECO:0000256" key="1">
    <source>
        <dbReference type="ARBA" id="ARBA00010718"/>
    </source>
</evidence>
<dbReference type="EC" id="4.2.1.1" evidence="2"/>
<dbReference type="AlphaFoldDB" id="A0A7D9DT01"/>
<dbReference type="PROSITE" id="PS51144">
    <property type="entry name" value="ALPHA_CA_2"/>
    <property type="match status" value="1"/>
</dbReference>
<dbReference type="InterPro" id="IPR023561">
    <property type="entry name" value="Carbonic_anhydrase_a-class"/>
</dbReference>
<protein>
    <recommendedName>
        <fullName evidence="2">carbonic anhydrase</fullName>
        <ecNumber evidence="2">4.2.1.1</ecNumber>
    </recommendedName>
</protein>
<proteinExistence type="inferred from homology"/>
<dbReference type="Gene3D" id="3.10.200.10">
    <property type="entry name" value="Alpha carbonic anhydrase"/>
    <property type="match status" value="1"/>
</dbReference>
<reference evidence="9" key="1">
    <citation type="submission" date="2020-04" db="EMBL/GenBank/DDBJ databases">
        <authorList>
            <person name="Alioto T."/>
            <person name="Alioto T."/>
            <person name="Gomez Garrido J."/>
        </authorList>
    </citation>
    <scope>NUCLEOTIDE SEQUENCE</scope>
    <source>
        <strain evidence="9">A484AB</strain>
    </source>
</reference>
<dbReference type="GO" id="GO:0004089">
    <property type="term" value="F:carbonate dehydratase activity"/>
    <property type="evidence" value="ECO:0007669"/>
    <property type="project" value="UniProtKB-EC"/>
</dbReference>
<dbReference type="InterPro" id="IPR036398">
    <property type="entry name" value="CA_dom_sf"/>
</dbReference>
<accession>A0A7D9DT01</accession>
<dbReference type="FunFam" id="3.10.200.10:FF:000003">
    <property type="entry name" value="Carbonic anhydrase 12"/>
    <property type="match status" value="1"/>
</dbReference>
<dbReference type="OrthoDB" id="5986706at2759"/>
<keyword evidence="10" id="KW-1185">Reference proteome</keyword>
<dbReference type="SMART" id="SM01057">
    <property type="entry name" value="Carb_anhydrase"/>
    <property type="match status" value="1"/>
</dbReference>
<feature type="non-terminal residue" evidence="9">
    <location>
        <position position="311"/>
    </location>
</feature>
<evidence type="ECO:0000256" key="3">
    <source>
        <dbReference type="ARBA" id="ARBA00022723"/>
    </source>
</evidence>
<evidence type="ECO:0000256" key="2">
    <source>
        <dbReference type="ARBA" id="ARBA00012925"/>
    </source>
</evidence>
<keyword evidence="6" id="KW-0456">Lyase</keyword>
<comment type="catalytic activity">
    <reaction evidence="7">
        <text>hydrogencarbonate + H(+) = CO2 + H2O</text>
        <dbReference type="Rhea" id="RHEA:10748"/>
        <dbReference type="ChEBI" id="CHEBI:15377"/>
        <dbReference type="ChEBI" id="CHEBI:15378"/>
        <dbReference type="ChEBI" id="CHEBI:16526"/>
        <dbReference type="ChEBI" id="CHEBI:17544"/>
        <dbReference type="EC" id="4.2.1.1"/>
    </reaction>
</comment>
<dbReference type="Proteomes" id="UP001152795">
    <property type="component" value="Unassembled WGS sequence"/>
</dbReference>
<dbReference type="CDD" id="cd00326">
    <property type="entry name" value="alpha_CA"/>
    <property type="match status" value="1"/>
</dbReference>
<comment type="caution">
    <text evidence="9">The sequence shown here is derived from an EMBL/GenBank/DDBJ whole genome shotgun (WGS) entry which is preliminary data.</text>
</comment>
<evidence type="ECO:0000313" key="9">
    <source>
        <dbReference type="EMBL" id="CAB3992102.1"/>
    </source>
</evidence>
<sequence>CDVVVLSLRLRSFEVVGHKAIGYLKAMNALLLISIFVTIRVTTFAESSKINWSFHGRNGPSHWSKSYPICSNKRQSPINIPLFKKDFQPSLKASLKFSHYTCPCRGDFVMRNNGKTLQIDVRNAIASLTLNRERRYMLDHLHFHWGSNNQIGSEHHFEGRSFPAELHFVHYNIEFHNLSVAIDKANALAVLGVMIQVGKRNSAFDKFLKYLHRVKDIGQGFKIPAFDVKSLLPKDTGKFYRYEGSLTTPPCFDNVTWTVLYDPVEISHQQLEKFRALRDNLGHALVNNFRPVQELNGRSVSSSFRLFNRIH</sequence>
<dbReference type="EMBL" id="CACRXK020001979">
    <property type="protein sequence ID" value="CAB3992102.1"/>
    <property type="molecule type" value="Genomic_DNA"/>
</dbReference>
<evidence type="ECO:0000313" key="10">
    <source>
        <dbReference type="Proteomes" id="UP001152795"/>
    </source>
</evidence>
<evidence type="ECO:0000256" key="7">
    <source>
        <dbReference type="ARBA" id="ARBA00048348"/>
    </source>
</evidence>
<keyword evidence="4" id="KW-0862">Zinc</keyword>
<feature type="domain" description="Alpha-carbonic anhydrase" evidence="8">
    <location>
        <begin position="50"/>
        <end position="304"/>
    </location>
</feature>
<evidence type="ECO:0000256" key="5">
    <source>
        <dbReference type="ARBA" id="ARBA00023180"/>
    </source>
</evidence>
<dbReference type="PANTHER" id="PTHR18952">
    <property type="entry name" value="CARBONIC ANHYDRASE"/>
    <property type="match status" value="1"/>
</dbReference>
<gene>
    <name evidence="9" type="ORF">PACLA_8A066298</name>
</gene>
<evidence type="ECO:0000259" key="8">
    <source>
        <dbReference type="PROSITE" id="PS51144"/>
    </source>
</evidence>